<gene>
    <name evidence="1" type="ORF">TZ92_01172</name>
</gene>
<evidence type="ECO:0000313" key="1">
    <source>
        <dbReference type="EMBL" id="KJQ70644.1"/>
    </source>
</evidence>
<accession>A0A0F2DCD5</accession>
<reference evidence="1 2" key="1">
    <citation type="submission" date="2015-02" db="EMBL/GenBank/DDBJ databases">
        <title>Evolution of amylase-binding proteins of oral streptococcal species.</title>
        <authorList>
            <person name="Haase E.M."/>
        </authorList>
    </citation>
    <scope>NUCLEOTIDE SEQUENCE [LARGE SCALE GENOMIC DNA]</scope>
    <source>
        <strain evidence="1 2">SK141</strain>
    </source>
</reference>
<dbReference type="Proteomes" id="UP000033716">
    <property type="component" value="Unassembled WGS sequence"/>
</dbReference>
<name>A0A0F2DCD5_STROR</name>
<dbReference type="AlphaFoldDB" id="A0A0F2DCD5"/>
<organism evidence="1 2">
    <name type="scientific">Streptococcus oralis subsp. oralis</name>
    <dbReference type="NCBI Taxonomy" id="1891914"/>
    <lineage>
        <taxon>Bacteria</taxon>
        <taxon>Bacillati</taxon>
        <taxon>Bacillota</taxon>
        <taxon>Bacilli</taxon>
        <taxon>Lactobacillales</taxon>
        <taxon>Streptococcaceae</taxon>
        <taxon>Streptococcus</taxon>
    </lineage>
</organism>
<dbReference type="Pfam" id="PF15428">
    <property type="entry name" value="Imm26"/>
    <property type="match status" value="1"/>
</dbReference>
<proteinExistence type="predicted"/>
<sequence>MKIFNWEKNKTLYRYLKNGDLFCFKIADKLFGYGRIIAKNKLGATVGIFDLFTSSPVELFDYKNAGNYPILFKTVLDCHTLFESKLESDWRIIAQDPNYQDSTLSEITSINPAMGLAHNADFSIEQEIDEEDARQKILKSIELLETPNSHYHILSFLIRRKPEIFNLPIESFAEFGDFISDEFQKIHHRNLKE</sequence>
<comment type="caution">
    <text evidence="1">The sequence shown here is derived from an EMBL/GenBank/DDBJ whole genome shotgun (WGS) entry which is preliminary data.</text>
</comment>
<dbReference type="EMBL" id="JYGR01000005">
    <property type="protein sequence ID" value="KJQ70644.1"/>
    <property type="molecule type" value="Genomic_DNA"/>
</dbReference>
<dbReference type="RefSeq" id="WP_050490597.1">
    <property type="nucleotide sequence ID" value="NZ_JYGO01000002.1"/>
</dbReference>
<protein>
    <submittedName>
        <fullName evidence="1">Uncharacterized protein</fullName>
    </submittedName>
</protein>
<evidence type="ECO:0000313" key="2">
    <source>
        <dbReference type="Proteomes" id="UP000033716"/>
    </source>
</evidence>
<dbReference type="PATRIC" id="fig|28037.214.peg.1176"/>
<dbReference type="InterPro" id="IPR029278">
    <property type="entry name" value="Imm26"/>
</dbReference>